<keyword evidence="2" id="KW-0813">Transport</keyword>
<reference evidence="8 9" key="1">
    <citation type="submission" date="2017-08" db="EMBL/GenBank/DDBJ databases">
        <title>Infants hospitalized years apart are colonized by the same room-sourced microbial strains.</title>
        <authorList>
            <person name="Brooks B."/>
            <person name="Olm M.R."/>
            <person name="Firek B.A."/>
            <person name="Baker R."/>
            <person name="Thomas B.C."/>
            <person name="Morowitz M.J."/>
            <person name="Banfield J.F."/>
        </authorList>
    </citation>
    <scope>NUCLEOTIDE SEQUENCE [LARGE SCALE GENOMIC DNA]</scope>
    <source>
        <strain evidence="8">S2_018_000_R2_104</strain>
    </source>
</reference>
<accession>A0A2W5A354</accession>
<feature type="domain" description="Heavy metal binding" evidence="4">
    <location>
        <begin position="47"/>
        <end position="74"/>
    </location>
</feature>
<dbReference type="Pfam" id="PF19335">
    <property type="entry name" value="HMBD"/>
    <property type="match status" value="2"/>
</dbReference>
<feature type="domain" description="CusB-like barrel-sandwich hybrid" evidence="6">
    <location>
        <begin position="178"/>
        <end position="281"/>
    </location>
</feature>
<dbReference type="NCBIfam" id="TIGR01730">
    <property type="entry name" value="RND_mfp"/>
    <property type="match status" value="1"/>
</dbReference>
<protein>
    <submittedName>
        <fullName evidence="8">Efflux RND transporter periplasmic adaptor subunit</fullName>
    </submittedName>
</protein>
<evidence type="ECO:0000313" key="8">
    <source>
        <dbReference type="EMBL" id="PZO86839.1"/>
    </source>
</evidence>
<dbReference type="GO" id="GO:0016020">
    <property type="term" value="C:membrane"/>
    <property type="evidence" value="ECO:0007669"/>
    <property type="project" value="InterPro"/>
</dbReference>
<comment type="caution">
    <text evidence="8">The sequence shown here is derived from an EMBL/GenBank/DDBJ whole genome shotgun (WGS) entry which is preliminary data.</text>
</comment>
<evidence type="ECO:0000259" key="5">
    <source>
        <dbReference type="Pfam" id="PF25869"/>
    </source>
</evidence>
<dbReference type="Gene3D" id="2.40.30.170">
    <property type="match status" value="1"/>
</dbReference>
<dbReference type="GO" id="GO:0046914">
    <property type="term" value="F:transition metal ion binding"/>
    <property type="evidence" value="ECO:0007669"/>
    <property type="project" value="TreeGrafter"/>
</dbReference>
<dbReference type="Pfam" id="PF25869">
    <property type="entry name" value="3HB_CusB"/>
    <property type="match status" value="1"/>
</dbReference>
<dbReference type="Gene3D" id="6.10.140.730">
    <property type="match status" value="1"/>
</dbReference>
<evidence type="ECO:0000256" key="3">
    <source>
        <dbReference type="SAM" id="SignalP"/>
    </source>
</evidence>
<feature type="signal peptide" evidence="3">
    <location>
        <begin position="1"/>
        <end position="20"/>
    </location>
</feature>
<evidence type="ECO:0000313" key="9">
    <source>
        <dbReference type="Proteomes" id="UP000249557"/>
    </source>
</evidence>
<sequence>MRIFILIFMFCAFAPAIVLAAEDTPSMPMQGKDAAPAADKAPSGEQVYICPMHPHIHGKKGDKCPLCGMDLVPASEPDSPAQPEEKEGKGKILYWYDPMVPGQKFDKPGKSPYMDMELVPFYESDDGGGKKSSENSVRIDNRYRQALGIKTAPAKREDFGKNIRALGYIVPSTRGEHVIAMRTGGWVSSLQANAVGDVVKKGDLLFTFYSPNLIAAQVDYLAGRRGASIIGAPDQRLRLYGMDEKAIAELRAKGGFPRETPFYAPADGIVTALNVREGSYLDSEDGENSILTLQDLSQVWVEAQVPVKDLEFLAAGTPATITVDETGETLKAITDYIYPMTDMESRKGMVRLVLDNPDGKLKTGSLVNVMFEAQSQKRLAVPAEAVLYGKDGGHVIEALGNGAFRPVMVKTGITSRGLTEIASGLDEGQAVVTSGQFMIDAESSLRGGMESMADRESGHAN</sequence>
<feature type="domain" description="CusB-like beta-barrel" evidence="7">
    <location>
        <begin position="298"/>
        <end position="374"/>
    </location>
</feature>
<dbReference type="InterPro" id="IPR051909">
    <property type="entry name" value="MFP_Cation_Efflux"/>
</dbReference>
<dbReference type="SUPFAM" id="SSF111369">
    <property type="entry name" value="HlyD-like secretion proteins"/>
    <property type="match status" value="1"/>
</dbReference>
<dbReference type="EMBL" id="QFNK01000088">
    <property type="protein sequence ID" value="PZO86839.1"/>
    <property type="molecule type" value="Genomic_DNA"/>
</dbReference>
<dbReference type="Proteomes" id="UP000249557">
    <property type="component" value="Unassembled WGS sequence"/>
</dbReference>
<evidence type="ECO:0000259" key="6">
    <source>
        <dbReference type="Pfam" id="PF25919"/>
    </source>
</evidence>
<feature type="domain" description="CusB-like three alpha-helical bundle" evidence="5">
    <location>
        <begin position="213"/>
        <end position="254"/>
    </location>
</feature>
<feature type="domain" description="Heavy metal binding" evidence="4">
    <location>
        <begin position="94"/>
        <end position="120"/>
    </location>
</feature>
<dbReference type="InterPro" id="IPR058790">
    <property type="entry name" value="BSH_CusB"/>
</dbReference>
<evidence type="ECO:0000256" key="2">
    <source>
        <dbReference type="ARBA" id="ARBA00022448"/>
    </source>
</evidence>
<dbReference type="AlphaFoldDB" id="A0A2W5A354"/>
<organism evidence="8 9">
    <name type="scientific">Micavibrio aeruginosavorus</name>
    <dbReference type="NCBI Taxonomy" id="349221"/>
    <lineage>
        <taxon>Bacteria</taxon>
        <taxon>Pseudomonadati</taxon>
        <taxon>Bdellovibrionota</taxon>
        <taxon>Bdellovibrionia</taxon>
        <taxon>Bdellovibrionales</taxon>
        <taxon>Pseudobdellovibrionaceae</taxon>
        <taxon>Micavibrio</taxon>
    </lineage>
</organism>
<dbReference type="Gene3D" id="2.40.420.20">
    <property type="match status" value="1"/>
</dbReference>
<dbReference type="GO" id="GO:0060003">
    <property type="term" value="P:copper ion export"/>
    <property type="evidence" value="ECO:0007669"/>
    <property type="project" value="TreeGrafter"/>
</dbReference>
<name>A0A2W5A354_9BACT</name>
<dbReference type="InterPro" id="IPR058792">
    <property type="entry name" value="Beta-barrel_RND_2"/>
</dbReference>
<dbReference type="InterPro" id="IPR058791">
    <property type="entry name" value="3HB_CusB"/>
</dbReference>
<comment type="similarity">
    <text evidence="1">Belongs to the membrane fusion protein (MFP) (TC 8.A.1) family.</text>
</comment>
<dbReference type="Pfam" id="PF25954">
    <property type="entry name" value="Beta-barrel_RND_2"/>
    <property type="match status" value="1"/>
</dbReference>
<gene>
    <name evidence="8" type="ORF">DI626_05425</name>
</gene>
<keyword evidence="3" id="KW-0732">Signal</keyword>
<dbReference type="Pfam" id="PF25919">
    <property type="entry name" value="BSH_CusB"/>
    <property type="match status" value="1"/>
</dbReference>
<dbReference type="PANTHER" id="PTHR30097:SF15">
    <property type="entry name" value="CATION EFFLUX SYSTEM PROTEIN CUSB"/>
    <property type="match status" value="1"/>
</dbReference>
<dbReference type="GO" id="GO:0030288">
    <property type="term" value="C:outer membrane-bounded periplasmic space"/>
    <property type="evidence" value="ECO:0007669"/>
    <property type="project" value="TreeGrafter"/>
</dbReference>
<proteinExistence type="inferred from homology"/>
<dbReference type="PANTHER" id="PTHR30097">
    <property type="entry name" value="CATION EFFLUX SYSTEM PROTEIN CUSB"/>
    <property type="match status" value="1"/>
</dbReference>
<feature type="chain" id="PRO_5015956907" evidence="3">
    <location>
        <begin position="21"/>
        <end position="461"/>
    </location>
</feature>
<evidence type="ECO:0000259" key="7">
    <source>
        <dbReference type="Pfam" id="PF25954"/>
    </source>
</evidence>
<evidence type="ECO:0000259" key="4">
    <source>
        <dbReference type="Pfam" id="PF19335"/>
    </source>
</evidence>
<dbReference type="GO" id="GO:0022857">
    <property type="term" value="F:transmembrane transporter activity"/>
    <property type="evidence" value="ECO:0007669"/>
    <property type="project" value="InterPro"/>
</dbReference>
<dbReference type="InterPro" id="IPR045800">
    <property type="entry name" value="HMBD"/>
</dbReference>
<dbReference type="GO" id="GO:0015679">
    <property type="term" value="P:plasma membrane copper ion transport"/>
    <property type="evidence" value="ECO:0007669"/>
    <property type="project" value="TreeGrafter"/>
</dbReference>
<evidence type="ECO:0000256" key="1">
    <source>
        <dbReference type="ARBA" id="ARBA00009477"/>
    </source>
</evidence>
<dbReference type="InterPro" id="IPR006143">
    <property type="entry name" value="RND_pump_MFP"/>
</dbReference>